<protein>
    <submittedName>
        <fullName evidence="1">Uncharacterized protein</fullName>
    </submittedName>
</protein>
<proteinExistence type="predicted"/>
<sequence>MPKSASKQLVVCINNDGYPASLEKRKIYVLLRDQVAEDRGLLRIIDESGDDYLYPKALFRPIALPQAVKRAVLAAA</sequence>
<dbReference type="AlphaFoldDB" id="A0A5C8P9N9"/>
<name>A0A5C8P9N9_9HYPH</name>
<evidence type="ECO:0000313" key="2">
    <source>
        <dbReference type="Proteomes" id="UP000321638"/>
    </source>
</evidence>
<dbReference type="Proteomes" id="UP000321638">
    <property type="component" value="Unassembled WGS sequence"/>
</dbReference>
<dbReference type="OrthoDB" id="5569763at2"/>
<dbReference type="EMBL" id="VDUZ01000058">
    <property type="protein sequence ID" value="TXL70489.1"/>
    <property type="molecule type" value="Genomic_DNA"/>
</dbReference>
<evidence type="ECO:0000313" key="1">
    <source>
        <dbReference type="EMBL" id="TXL70489.1"/>
    </source>
</evidence>
<reference evidence="1 2" key="1">
    <citation type="submission" date="2019-06" db="EMBL/GenBank/DDBJ databases">
        <title>New taxonomy in bacterial strain CC-CFT640, isolated from vineyard.</title>
        <authorList>
            <person name="Lin S.-Y."/>
            <person name="Tsai C.-F."/>
            <person name="Young C.-C."/>
        </authorList>
    </citation>
    <scope>NUCLEOTIDE SEQUENCE [LARGE SCALE GENOMIC DNA]</scope>
    <source>
        <strain evidence="1 2">CC-CFT640</strain>
    </source>
</reference>
<keyword evidence="2" id="KW-1185">Reference proteome</keyword>
<gene>
    <name evidence="1" type="ORF">FHP25_34245</name>
</gene>
<organism evidence="1 2">
    <name type="scientific">Vineibacter terrae</name>
    <dbReference type="NCBI Taxonomy" id="2586908"/>
    <lineage>
        <taxon>Bacteria</taxon>
        <taxon>Pseudomonadati</taxon>
        <taxon>Pseudomonadota</taxon>
        <taxon>Alphaproteobacteria</taxon>
        <taxon>Hyphomicrobiales</taxon>
        <taxon>Vineibacter</taxon>
    </lineage>
</organism>
<comment type="caution">
    <text evidence="1">The sequence shown here is derived from an EMBL/GenBank/DDBJ whole genome shotgun (WGS) entry which is preliminary data.</text>
</comment>
<accession>A0A5C8P9N9</accession>